<keyword evidence="1" id="KW-0732">Signal</keyword>
<name>A0A1L9RB08_ASPWE</name>
<protein>
    <submittedName>
        <fullName evidence="2">Uncharacterized protein</fullName>
    </submittedName>
</protein>
<feature type="signal peptide" evidence="1">
    <location>
        <begin position="1"/>
        <end position="18"/>
    </location>
</feature>
<evidence type="ECO:0000313" key="2">
    <source>
        <dbReference type="EMBL" id="OJJ32037.1"/>
    </source>
</evidence>
<dbReference type="GeneID" id="63754605"/>
<proteinExistence type="predicted"/>
<dbReference type="VEuPathDB" id="FungiDB:ASPWEDRAFT_646819"/>
<evidence type="ECO:0000313" key="3">
    <source>
        <dbReference type="Proteomes" id="UP000184383"/>
    </source>
</evidence>
<sequence>MRFIKYLLLAAFTSTALSLDPNRPATYLQTVTNGAKTIQQALENYNGGFIESVKLASTIQKAHEASVATRKIMEGYERFSDADGRHTIDEYHKLHPHVIDGLRIVEEKVSTSQTISYAYG</sequence>
<reference evidence="3" key="1">
    <citation type="journal article" date="2017" name="Genome Biol.">
        <title>Comparative genomics reveals high biological diversity and specific adaptations in the industrially and medically important fungal genus Aspergillus.</title>
        <authorList>
            <person name="de Vries R.P."/>
            <person name="Riley R."/>
            <person name="Wiebenga A."/>
            <person name="Aguilar-Osorio G."/>
            <person name="Amillis S."/>
            <person name="Uchima C.A."/>
            <person name="Anderluh G."/>
            <person name="Asadollahi M."/>
            <person name="Askin M."/>
            <person name="Barry K."/>
            <person name="Battaglia E."/>
            <person name="Bayram O."/>
            <person name="Benocci T."/>
            <person name="Braus-Stromeyer S.A."/>
            <person name="Caldana C."/>
            <person name="Canovas D."/>
            <person name="Cerqueira G.C."/>
            <person name="Chen F."/>
            <person name="Chen W."/>
            <person name="Choi C."/>
            <person name="Clum A."/>
            <person name="Dos Santos R.A."/>
            <person name="Damasio A.R."/>
            <person name="Diallinas G."/>
            <person name="Emri T."/>
            <person name="Fekete E."/>
            <person name="Flipphi M."/>
            <person name="Freyberg S."/>
            <person name="Gallo A."/>
            <person name="Gournas C."/>
            <person name="Habgood R."/>
            <person name="Hainaut M."/>
            <person name="Harispe M.L."/>
            <person name="Henrissat B."/>
            <person name="Hilden K.S."/>
            <person name="Hope R."/>
            <person name="Hossain A."/>
            <person name="Karabika E."/>
            <person name="Karaffa L."/>
            <person name="Karanyi Z."/>
            <person name="Krasevec N."/>
            <person name="Kuo A."/>
            <person name="Kusch H."/>
            <person name="LaButti K."/>
            <person name="Lagendijk E.L."/>
            <person name="Lapidus A."/>
            <person name="Levasseur A."/>
            <person name="Lindquist E."/>
            <person name="Lipzen A."/>
            <person name="Logrieco A.F."/>
            <person name="MacCabe A."/>
            <person name="Maekelae M.R."/>
            <person name="Malavazi I."/>
            <person name="Melin P."/>
            <person name="Meyer V."/>
            <person name="Mielnichuk N."/>
            <person name="Miskei M."/>
            <person name="Molnar A.P."/>
            <person name="Mule G."/>
            <person name="Ngan C.Y."/>
            <person name="Orejas M."/>
            <person name="Orosz E."/>
            <person name="Ouedraogo J.P."/>
            <person name="Overkamp K.M."/>
            <person name="Park H.-S."/>
            <person name="Perrone G."/>
            <person name="Piumi F."/>
            <person name="Punt P.J."/>
            <person name="Ram A.F."/>
            <person name="Ramon A."/>
            <person name="Rauscher S."/>
            <person name="Record E."/>
            <person name="Riano-Pachon D.M."/>
            <person name="Robert V."/>
            <person name="Roehrig J."/>
            <person name="Ruller R."/>
            <person name="Salamov A."/>
            <person name="Salih N.S."/>
            <person name="Samson R.A."/>
            <person name="Sandor E."/>
            <person name="Sanguinetti M."/>
            <person name="Schuetze T."/>
            <person name="Sepcic K."/>
            <person name="Shelest E."/>
            <person name="Sherlock G."/>
            <person name="Sophianopoulou V."/>
            <person name="Squina F.M."/>
            <person name="Sun H."/>
            <person name="Susca A."/>
            <person name="Todd R.B."/>
            <person name="Tsang A."/>
            <person name="Unkles S.E."/>
            <person name="van de Wiele N."/>
            <person name="van Rossen-Uffink D."/>
            <person name="Oliveira J.V."/>
            <person name="Vesth T.C."/>
            <person name="Visser J."/>
            <person name="Yu J.-H."/>
            <person name="Zhou M."/>
            <person name="Andersen M.R."/>
            <person name="Archer D.B."/>
            <person name="Baker S.E."/>
            <person name="Benoit I."/>
            <person name="Brakhage A.A."/>
            <person name="Braus G.H."/>
            <person name="Fischer R."/>
            <person name="Frisvad J.C."/>
            <person name="Goldman G.H."/>
            <person name="Houbraken J."/>
            <person name="Oakley B."/>
            <person name="Pocsi I."/>
            <person name="Scazzocchio C."/>
            <person name="Seiboth B."/>
            <person name="vanKuyk P.A."/>
            <person name="Wortman J."/>
            <person name="Dyer P.S."/>
            <person name="Grigoriev I.V."/>
        </authorList>
    </citation>
    <scope>NUCLEOTIDE SEQUENCE [LARGE SCALE GENOMIC DNA]</scope>
    <source>
        <strain evidence="3">DTO 134E9</strain>
    </source>
</reference>
<dbReference type="AlphaFoldDB" id="A0A1L9RB08"/>
<gene>
    <name evidence="2" type="ORF">ASPWEDRAFT_646819</name>
</gene>
<organism evidence="2 3">
    <name type="scientific">Aspergillus wentii DTO 134E9</name>
    <dbReference type="NCBI Taxonomy" id="1073089"/>
    <lineage>
        <taxon>Eukaryota</taxon>
        <taxon>Fungi</taxon>
        <taxon>Dikarya</taxon>
        <taxon>Ascomycota</taxon>
        <taxon>Pezizomycotina</taxon>
        <taxon>Eurotiomycetes</taxon>
        <taxon>Eurotiomycetidae</taxon>
        <taxon>Eurotiales</taxon>
        <taxon>Aspergillaceae</taxon>
        <taxon>Aspergillus</taxon>
        <taxon>Aspergillus subgen. Cremei</taxon>
    </lineage>
</organism>
<evidence type="ECO:0000256" key="1">
    <source>
        <dbReference type="SAM" id="SignalP"/>
    </source>
</evidence>
<dbReference type="EMBL" id="KV878215">
    <property type="protein sequence ID" value="OJJ32037.1"/>
    <property type="molecule type" value="Genomic_DNA"/>
</dbReference>
<accession>A0A1L9RB08</accession>
<dbReference type="RefSeq" id="XP_040685714.1">
    <property type="nucleotide sequence ID" value="XM_040838757.1"/>
</dbReference>
<feature type="chain" id="PRO_5012295876" evidence="1">
    <location>
        <begin position="19"/>
        <end position="120"/>
    </location>
</feature>
<dbReference type="Proteomes" id="UP000184383">
    <property type="component" value="Unassembled WGS sequence"/>
</dbReference>
<keyword evidence="3" id="KW-1185">Reference proteome</keyword>